<evidence type="ECO:0000256" key="3">
    <source>
        <dbReference type="PROSITE-ProRule" id="PRU00221"/>
    </source>
</evidence>
<dbReference type="SUPFAM" id="SSF50969">
    <property type="entry name" value="YVTN repeat-like/Quinoprotein amine dehydrogenase"/>
    <property type="match status" value="1"/>
</dbReference>
<feature type="repeat" description="WD" evidence="3">
    <location>
        <begin position="638"/>
        <end position="679"/>
    </location>
</feature>
<keyword evidence="4" id="KW-0175">Coiled coil</keyword>
<feature type="repeat" description="WD" evidence="3">
    <location>
        <begin position="583"/>
        <end position="624"/>
    </location>
</feature>
<sequence>MKRYPGIRPFRTEEKDQFFGRDTDIERLYRLIDLEQLVILYSKSGYGKSSLLSAGIFPRLKMEERRFWEIRFGPCKPGETPAPADAVRQAILRESRDEQILATQPSIWQAFKSIQNAGKCSFLLVFDQFEELFSYPPEQILEFKKQLAEALYSRIPKRYETVLAAIGLSPDEEDAVYQPFELKVVFSIRSDRMSLLNELKDYLPNILQHGYELEALDETTAKEAVCKPAALTLEAEHFDVPPFTYAPNTLTAIFVVLRNERNRIETSVLQIVCRYVEDNVAGTPNQTIHTSDLGDIKSIFRAFYERTIAHLPEDQQETARLLVEDKLIKEGMRIPYASQALLAEPGVTQDLLDRLASSSLLRVERDEQGRMIYEVGHDTLITPVIEARTARHKEEEKLENLRLEEIARQERLENEKKLVEAKHQAEKEKQKNEKLEEALRKAKISTSWGKALAFIDKEVTLGIRFAEVSFKLAPTIESVSAFKKMISDPQIAFYSKVFQGFDDTILALAFSPDSTKILTGSGNAIATLWDIKTGKCEQLFIQHTASIWAAIFSPDGKKILTGGADQIAILWDIETGKAEKIFENEHTKPIYALAFSPNGANILTGSKDGTVKLWNIETGKIEKTFNDNIEKDNMEEEQEEEIDEISSIAFTPEGTQILTGNWNGTAKVWSIEHEDKFSFKLSQSAISSVAFLPDGDSILAGYDDGRLLLKEIDIDSNTVIITAHSDAIYHIAVSPYDKAVAPDDKYVSPVGKYVLTGSEDGTAKLFNIISFNASDKEQYELRLERVFSAALDWGRVNAVAFSPDGKQIATGGDDGTVKVWGVENLRIEEFYRYEEEITSSVFFQNGTKVLTTSREGRVILWEIGTGQGMTLFEYNKPTNAAIVSPNEKYLLVITDDLEIELFTITIENESITFNSIGIISGGLVTSNVFSNNGKNLLIVEDYVKVRSIDLESGQIMNLFEEHSGILSLAFSIDDEKILTGSEDGIVKLWDVKTKQLEKLFENHTDPVNSVAFSPDGRKILTGSEDSSAILWDIETKKVEKKFFHKNSPVYSVAFSPDGKQIATGGRRIATLWDLESGFAMQDFIGHKNDIHSVSFSPDGKNILTYSTDNTAILWRTYDKILENYVHHFDWNDFNNHGLKLTDEDKDKVRIAPSAEKYENKKHLAELFEYYYENNKKYIGVYYNSLLDASFYALLAKEFKQAIAFGDKGLHLRKINSELSEQIETNRAVALLYLGDWGKAKKIYKRLINKPHPYQTTYRIAFIEDLQNMKFENILCDKLDYALEFLESYPEELKTI</sequence>
<evidence type="ECO:0000313" key="6">
    <source>
        <dbReference type="EMBL" id="AEE54178.1"/>
    </source>
</evidence>
<dbReference type="InterPro" id="IPR019775">
    <property type="entry name" value="WD40_repeat_CS"/>
</dbReference>
<accession>F4L7J8</accession>
<dbReference type="Gene3D" id="2.130.10.10">
    <property type="entry name" value="YVTN repeat-like/Quinoprotein amine dehydrogenase"/>
    <property type="match status" value="4"/>
</dbReference>
<dbReference type="InterPro" id="IPR020472">
    <property type="entry name" value="WD40_PAC1"/>
</dbReference>
<gene>
    <name evidence="6" type="ordered locus">Halhy_6359</name>
</gene>
<dbReference type="SMART" id="SM00320">
    <property type="entry name" value="WD40"/>
    <property type="match status" value="13"/>
</dbReference>
<reference evidence="6 7" key="1">
    <citation type="journal article" date="2011" name="Stand. Genomic Sci.">
        <title>Complete genome sequence of Haliscomenobacter hydrossis type strain (O).</title>
        <authorList>
            <consortium name="US DOE Joint Genome Institute (JGI-PGF)"/>
            <person name="Daligault H."/>
            <person name="Lapidus A."/>
            <person name="Zeytun A."/>
            <person name="Nolan M."/>
            <person name="Lucas S."/>
            <person name="Del Rio T.G."/>
            <person name="Tice H."/>
            <person name="Cheng J.F."/>
            <person name="Tapia R."/>
            <person name="Han C."/>
            <person name="Goodwin L."/>
            <person name="Pitluck S."/>
            <person name="Liolios K."/>
            <person name="Pagani I."/>
            <person name="Ivanova N."/>
            <person name="Huntemann M."/>
            <person name="Mavromatis K."/>
            <person name="Mikhailova N."/>
            <person name="Pati A."/>
            <person name="Chen A."/>
            <person name="Palaniappan K."/>
            <person name="Land M."/>
            <person name="Hauser L."/>
            <person name="Brambilla E.M."/>
            <person name="Rohde M."/>
            <person name="Verbarg S."/>
            <person name="Goker M."/>
            <person name="Bristow J."/>
            <person name="Eisen J.A."/>
            <person name="Markowitz V."/>
            <person name="Hugenholtz P."/>
            <person name="Kyrpides N.C."/>
            <person name="Klenk H.P."/>
            <person name="Woyke T."/>
        </authorList>
    </citation>
    <scope>NUCLEOTIDE SEQUENCE [LARGE SCALE GENOMIC DNA]</scope>
    <source>
        <strain evidence="7">ATCC 27775 / DSM 1100 / LMG 10767 / O</strain>
    </source>
</reference>
<dbReference type="PRINTS" id="PR00320">
    <property type="entry name" value="GPROTEINBRPT"/>
</dbReference>
<feature type="repeat" description="WD" evidence="3">
    <location>
        <begin position="830"/>
        <end position="871"/>
    </location>
</feature>
<reference key="2">
    <citation type="submission" date="2011-04" db="EMBL/GenBank/DDBJ databases">
        <title>Complete sequence of chromosome of Haliscomenobacter hydrossis DSM 1100.</title>
        <authorList>
            <consortium name="US DOE Joint Genome Institute (JGI-PGF)"/>
            <person name="Lucas S."/>
            <person name="Han J."/>
            <person name="Lapidus A."/>
            <person name="Bruce D."/>
            <person name="Goodwin L."/>
            <person name="Pitluck S."/>
            <person name="Peters L."/>
            <person name="Kyrpides N."/>
            <person name="Mavromatis K."/>
            <person name="Ivanova N."/>
            <person name="Ovchinnikova G."/>
            <person name="Pagani I."/>
            <person name="Daligault H."/>
            <person name="Detter J.C."/>
            <person name="Han C."/>
            <person name="Land M."/>
            <person name="Hauser L."/>
            <person name="Markowitz V."/>
            <person name="Cheng J.-F."/>
            <person name="Hugenholtz P."/>
            <person name="Woyke T."/>
            <person name="Wu D."/>
            <person name="Verbarg S."/>
            <person name="Frueling A."/>
            <person name="Brambilla E."/>
            <person name="Klenk H.-P."/>
            <person name="Eisen J.A."/>
        </authorList>
    </citation>
    <scope>NUCLEOTIDE SEQUENCE</scope>
    <source>
        <strain>DSM 1100</strain>
    </source>
</reference>
<dbReference type="Proteomes" id="UP000008461">
    <property type="component" value="Chromosome"/>
</dbReference>
<dbReference type="KEGG" id="hhy:Halhy_6359"/>
<dbReference type="SUPFAM" id="SSF52540">
    <property type="entry name" value="P-loop containing nucleoside triphosphate hydrolases"/>
    <property type="match status" value="1"/>
</dbReference>
<proteinExistence type="predicted"/>
<dbReference type="Gene3D" id="3.40.50.300">
    <property type="entry name" value="P-loop containing nucleotide triphosphate hydrolases"/>
    <property type="match status" value="1"/>
</dbReference>
<evidence type="ECO:0000313" key="7">
    <source>
        <dbReference type="Proteomes" id="UP000008461"/>
    </source>
</evidence>
<keyword evidence="7" id="KW-1185">Reference proteome</keyword>
<dbReference type="InterPro" id="IPR001680">
    <property type="entry name" value="WD40_rpt"/>
</dbReference>
<evidence type="ECO:0000256" key="1">
    <source>
        <dbReference type="ARBA" id="ARBA00022574"/>
    </source>
</evidence>
<feature type="repeat" description="WD" evidence="3">
    <location>
        <begin position="540"/>
        <end position="581"/>
    </location>
</feature>
<feature type="repeat" description="WD" evidence="3">
    <location>
        <begin position="796"/>
        <end position="824"/>
    </location>
</feature>
<dbReference type="PANTHER" id="PTHR22847">
    <property type="entry name" value="WD40 REPEAT PROTEIN"/>
    <property type="match status" value="1"/>
</dbReference>
<dbReference type="InterPro" id="IPR011044">
    <property type="entry name" value="Quino_amine_DH_bsu"/>
</dbReference>
<feature type="repeat" description="WD" evidence="3">
    <location>
        <begin position="1083"/>
        <end position="1114"/>
    </location>
</feature>
<dbReference type="STRING" id="760192.Halhy_6359"/>
<dbReference type="InterPro" id="IPR049052">
    <property type="entry name" value="nSTAND1"/>
</dbReference>
<evidence type="ECO:0000256" key="4">
    <source>
        <dbReference type="SAM" id="Coils"/>
    </source>
</evidence>
<dbReference type="InterPro" id="IPR027417">
    <property type="entry name" value="P-loop_NTPase"/>
</dbReference>
<evidence type="ECO:0000259" key="5">
    <source>
        <dbReference type="Pfam" id="PF20703"/>
    </source>
</evidence>
<name>F4L7J8_HALH1</name>
<feature type="repeat" description="WD" evidence="3">
    <location>
        <begin position="1000"/>
        <end position="1041"/>
    </location>
</feature>
<dbReference type="PANTHER" id="PTHR22847:SF637">
    <property type="entry name" value="WD REPEAT DOMAIN 5B"/>
    <property type="match status" value="1"/>
</dbReference>
<feature type="repeat" description="WD" evidence="3">
    <location>
        <begin position="498"/>
        <end position="539"/>
    </location>
</feature>
<dbReference type="PROSITE" id="PS50082">
    <property type="entry name" value="WD_REPEATS_2"/>
    <property type="match status" value="9"/>
</dbReference>
<feature type="coiled-coil region" evidence="4">
    <location>
        <begin position="384"/>
        <end position="445"/>
    </location>
</feature>
<dbReference type="InterPro" id="IPR036322">
    <property type="entry name" value="WD40_repeat_dom_sf"/>
</dbReference>
<dbReference type="EMBL" id="CP002691">
    <property type="protein sequence ID" value="AEE54178.1"/>
    <property type="molecule type" value="Genomic_DNA"/>
</dbReference>
<dbReference type="HOGENOM" id="CLU_261900_0_0_10"/>
<keyword evidence="1 3" id="KW-0853">WD repeat</keyword>
<evidence type="ECO:0000256" key="2">
    <source>
        <dbReference type="ARBA" id="ARBA00022737"/>
    </source>
</evidence>
<keyword evidence="2" id="KW-0677">Repeat</keyword>
<dbReference type="Pfam" id="PF00400">
    <property type="entry name" value="WD40"/>
    <property type="match status" value="11"/>
</dbReference>
<feature type="repeat" description="WD" evidence="3">
    <location>
        <begin position="958"/>
        <end position="999"/>
    </location>
</feature>
<feature type="domain" description="Novel STAND NTPase 1" evidence="5">
    <location>
        <begin position="4"/>
        <end position="397"/>
    </location>
</feature>
<organism evidence="6 7">
    <name type="scientific">Haliscomenobacter hydrossis (strain ATCC 27775 / DSM 1100 / LMG 10767 / O)</name>
    <dbReference type="NCBI Taxonomy" id="760192"/>
    <lineage>
        <taxon>Bacteria</taxon>
        <taxon>Pseudomonadati</taxon>
        <taxon>Bacteroidota</taxon>
        <taxon>Saprospiria</taxon>
        <taxon>Saprospirales</taxon>
        <taxon>Haliscomenobacteraceae</taxon>
        <taxon>Haliscomenobacter</taxon>
    </lineage>
</organism>
<dbReference type="eggNOG" id="COG5602">
    <property type="taxonomic scope" value="Bacteria"/>
</dbReference>
<dbReference type="CDD" id="cd00200">
    <property type="entry name" value="WD40"/>
    <property type="match status" value="2"/>
</dbReference>
<dbReference type="PROSITE" id="PS50294">
    <property type="entry name" value="WD_REPEATS_REGION"/>
    <property type="match status" value="8"/>
</dbReference>
<dbReference type="InterPro" id="IPR015943">
    <property type="entry name" value="WD40/YVTN_repeat-like_dom_sf"/>
</dbReference>
<dbReference type="OrthoDB" id="1492850at2"/>
<dbReference type="RefSeq" id="WP_013768698.1">
    <property type="nucleotide sequence ID" value="NC_015510.1"/>
</dbReference>
<dbReference type="SUPFAM" id="SSF50978">
    <property type="entry name" value="WD40 repeat-like"/>
    <property type="match status" value="2"/>
</dbReference>
<protein>
    <submittedName>
        <fullName evidence="6">WD40 repeat-containing protein</fullName>
    </submittedName>
</protein>
<dbReference type="eggNOG" id="COG2319">
    <property type="taxonomic scope" value="Bacteria"/>
</dbReference>
<dbReference type="Pfam" id="PF20703">
    <property type="entry name" value="nSTAND1"/>
    <property type="match status" value="1"/>
</dbReference>
<dbReference type="PROSITE" id="PS00678">
    <property type="entry name" value="WD_REPEATS_1"/>
    <property type="match status" value="5"/>
</dbReference>